<evidence type="ECO:0000256" key="1">
    <source>
        <dbReference type="SAM" id="SignalP"/>
    </source>
</evidence>
<evidence type="ECO:0008006" key="4">
    <source>
        <dbReference type="Google" id="ProtNLM"/>
    </source>
</evidence>
<dbReference type="Proteomes" id="UP000002247">
    <property type="component" value="Chromosome"/>
</dbReference>
<accession>D6Z899</accession>
<name>D6Z899_SEGRD</name>
<evidence type="ECO:0000313" key="3">
    <source>
        <dbReference type="Proteomes" id="UP000002247"/>
    </source>
</evidence>
<proteinExistence type="predicted"/>
<dbReference type="PROSITE" id="PS51257">
    <property type="entry name" value="PROKAR_LIPOPROTEIN"/>
    <property type="match status" value="1"/>
</dbReference>
<dbReference type="RefSeq" id="WP_013138632.1">
    <property type="nucleotide sequence ID" value="NC_014168.1"/>
</dbReference>
<gene>
    <name evidence="2" type="ordered locus">Srot_1719</name>
</gene>
<feature type="signal peptide" evidence="1">
    <location>
        <begin position="1"/>
        <end position="21"/>
    </location>
</feature>
<keyword evidence="1" id="KW-0732">Signal</keyword>
<dbReference type="EMBL" id="CP001958">
    <property type="protein sequence ID" value="ADG98179.1"/>
    <property type="molecule type" value="Genomic_DNA"/>
</dbReference>
<dbReference type="AlphaFoldDB" id="D6Z899"/>
<reference evidence="2 3" key="1">
    <citation type="journal article" date="2010" name="Stand. Genomic Sci.">
        <title>Complete genome sequence of Segniliparus rotundus type strain (CDC 1076).</title>
        <authorList>
            <person name="Sikorski J."/>
            <person name="Lapidus A."/>
            <person name="Copeland A."/>
            <person name="Misra M."/>
            <person name="Glavina Del Rio T."/>
            <person name="Nolan M."/>
            <person name="Lucas S."/>
            <person name="Chen F."/>
            <person name="Tice H."/>
            <person name="Cheng J.F."/>
            <person name="Jando M."/>
            <person name="Schneider S."/>
            <person name="Bruce D."/>
            <person name="Goodwin L."/>
            <person name="Pitluck S."/>
            <person name="Liolios K."/>
            <person name="Mikhailova N."/>
            <person name="Pati A."/>
            <person name="Ivanova N."/>
            <person name="Mavromatis K."/>
            <person name="Chen A."/>
            <person name="Palaniappan K."/>
            <person name="Chertkov O."/>
            <person name="Land M."/>
            <person name="Hauser L."/>
            <person name="Chang Y.J."/>
            <person name="Jeffries C.D."/>
            <person name="Brettin T."/>
            <person name="Detter J.C."/>
            <person name="Han C."/>
            <person name="Rohde M."/>
            <person name="Goker M."/>
            <person name="Bristow J."/>
            <person name="Eisen J.A."/>
            <person name="Markowitz V."/>
            <person name="Hugenholtz P."/>
            <person name="Kyrpides N.C."/>
            <person name="Klenk H.P."/>
        </authorList>
    </citation>
    <scope>NUCLEOTIDE SEQUENCE [LARGE SCALE GENOMIC DNA]</scope>
    <source>
        <strain evidence="3">ATCC BAA-972 / CDC 1076 / CIP 108378 / DSM 44985 / JCM 13578</strain>
    </source>
</reference>
<protein>
    <recommendedName>
        <fullName evidence="4">Lipoprotein</fullName>
    </recommendedName>
</protein>
<evidence type="ECO:0000313" key="2">
    <source>
        <dbReference type="EMBL" id="ADG98179.1"/>
    </source>
</evidence>
<keyword evidence="3" id="KW-1185">Reference proteome</keyword>
<sequence length="170" mass="18191">MRRPPLLLALLSLVGLMGATACSDNRVATLGQRVVSLLKADPAVASVGYGYESPAAIDAPYEPPYLAFFIHLKPGRQDIADAKPLIRSAAEIVWQTPAKLKSLVMEFSPAVLSSAPEDQAPADLFQVVVPMSSTPAPKERAADAQESALRDFVHALQQELQATYGPHKTS</sequence>
<dbReference type="KEGG" id="srt:Srot_1719"/>
<organism evidence="2 3">
    <name type="scientific">Segniliparus rotundus (strain ATCC BAA-972 / CDC 1076 / CIP 108378 / DSM 44985 / JCM 13578)</name>
    <dbReference type="NCBI Taxonomy" id="640132"/>
    <lineage>
        <taxon>Bacteria</taxon>
        <taxon>Bacillati</taxon>
        <taxon>Actinomycetota</taxon>
        <taxon>Actinomycetes</taxon>
        <taxon>Mycobacteriales</taxon>
        <taxon>Segniliparaceae</taxon>
        <taxon>Segniliparus</taxon>
    </lineage>
</organism>
<dbReference type="OrthoDB" id="4781513at2"/>
<dbReference type="STRING" id="640132.Srot_1719"/>
<feature type="chain" id="PRO_5003091685" description="Lipoprotein" evidence="1">
    <location>
        <begin position="22"/>
        <end position="170"/>
    </location>
</feature>
<dbReference type="HOGENOM" id="CLU_1569613_0_0_11"/>